<dbReference type="Gene3D" id="3.40.50.980">
    <property type="match status" value="1"/>
</dbReference>
<comment type="caution">
    <text evidence="5">The sequence shown here is derived from an EMBL/GenBank/DDBJ whole genome shotgun (WGS) entry which is preliminary data.</text>
</comment>
<proteinExistence type="inferred from homology"/>
<evidence type="ECO:0000259" key="4">
    <source>
        <dbReference type="Pfam" id="PF13193"/>
    </source>
</evidence>
<evidence type="ECO:0000313" key="5">
    <source>
        <dbReference type="EMBL" id="KAL2051639.1"/>
    </source>
</evidence>
<dbReference type="InterPro" id="IPR000873">
    <property type="entry name" value="AMP-dep_synth/lig_dom"/>
</dbReference>
<reference evidence="5 6" key="1">
    <citation type="submission" date="2024-09" db="EMBL/GenBank/DDBJ databases">
        <title>Rethinking Asexuality: The Enigmatic Case of Functional Sexual Genes in Lepraria (Stereocaulaceae).</title>
        <authorList>
            <person name="Doellman M."/>
            <person name="Sun Y."/>
            <person name="Barcenas-Pena A."/>
            <person name="Lumbsch H.T."/>
            <person name="Grewe F."/>
        </authorList>
    </citation>
    <scope>NUCLEOTIDE SEQUENCE [LARGE SCALE GENOMIC DNA]</scope>
    <source>
        <strain evidence="5 6">Grewe 0041</strain>
    </source>
</reference>
<dbReference type="InterPro" id="IPR025110">
    <property type="entry name" value="AMP-bd_C"/>
</dbReference>
<dbReference type="EMBL" id="JBHFEH010000033">
    <property type="protein sequence ID" value="KAL2051639.1"/>
    <property type="molecule type" value="Genomic_DNA"/>
</dbReference>
<dbReference type="Proteomes" id="UP001590951">
    <property type="component" value="Unassembled WGS sequence"/>
</dbReference>
<name>A0ABR4B1A8_9LECA</name>
<dbReference type="SUPFAM" id="SSF56801">
    <property type="entry name" value="Acetyl-CoA synthetase-like"/>
    <property type="match status" value="1"/>
</dbReference>
<dbReference type="Gene3D" id="2.30.38.10">
    <property type="entry name" value="Luciferase, Domain 3"/>
    <property type="match status" value="1"/>
</dbReference>
<sequence>MIANQNVIAQVLQVRLITPPDLQRILAVLPIFHITGLVHALHLPITINAEFYMLPAFTMKDLIDTLVKYQLKELLIVPPILIRLVRDPLVDKYDLSYLRRFSTVAAPIFEEILHLLEKKFPQTKFKQAYGMTESYSCIIASPPDKHDWKYGHTVGTICASTEVKVIDLDDKELGLNEPGKILTRGPQTTMDYFKNPKATADTFDSEGWLHTGDQGIIDEEGMLTITDRIKEMTKVKGIGVAPAELEGLLLGHPKVEDVAVMGVKDDYAGEIPKAYMVPKAGQ</sequence>
<accession>A0ABR4B1A8</accession>
<comment type="similarity">
    <text evidence="1">Belongs to the ATP-dependent AMP-binding enzyme family.</text>
</comment>
<dbReference type="Pfam" id="PF00501">
    <property type="entry name" value="AMP-binding"/>
    <property type="match status" value="1"/>
</dbReference>
<evidence type="ECO:0000256" key="2">
    <source>
        <dbReference type="ARBA" id="ARBA00022598"/>
    </source>
</evidence>
<keyword evidence="6" id="KW-1185">Reference proteome</keyword>
<protein>
    <recommendedName>
        <fullName evidence="7">AMP-dependent synthetase/ligase domain-containing protein</fullName>
    </recommendedName>
</protein>
<dbReference type="PANTHER" id="PTHR24096">
    <property type="entry name" value="LONG-CHAIN-FATTY-ACID--COA LIGASE"/>
    <property type="match status" value="1"/>
</dbReference>
<keyword evidence="2" id="KW-0436">Ligase</keyword>
<dbReference type="InterPro" id="IPR045851">
    <property type="entry name" value="AMP-bd_C_sf"/>
</dbReference>
<dbReference type="Gene3D" id="3.30.300.30">
    <property type="match status" value="1"/>
</dbReference>
<evidence type="ECO:0000259" key="3">
    <source>
        <dbReference type="Pfam" id="PF00501"/>
    </source>
</evidence>
<gene>
    <name evidence="5" type="ORF">ABVK25_008053</name>
</gene>
<organism evidence="5 6">
    <name type="scientific">Lepraria finkii</name>
    <dbReference type="NCBI Taxonomy" id="1340010"/>
    <lineage>
        <taxon>Eukaryota</taxon>
        <taxon>Fungi</taxon>
        <taxon>Dikarya</taxon>
        <taxon>Ascomycota</taxon>
        <taxon>Pezizomycotina</taxon>
        <taxon>Lecanoromycetes</taxon>
        <taxon>OSLEUM clade</taxon>
        <taxon>Lecanoromycetidae</taxon>
        <taxon>Lecanorales</taxon>
        <taxon>Lecanorineae</taxon>
        <taxon>Stereocaulaceae</taxon>
        <taxon>Lepraria</taxon>
    </lineage>
</organism>
<feature type="domain" description="AMP-dependent synthetase/ligase" evidence="3">
    <location>
        <begin position="1"/>
        <end position="193"/>
    </location>
</feature>
<evidence type="ECO:0000256" key="1">
    <source>
        <dbReference type="ARBA" id="ARBA00006432"/>
    </source>
</evidence>
<feature type="domain" description="AMP-binding enzyme C-terminal" evidence="4">
    <location>
        <begin position="244"/>
        <end position="281"/>
    </location>
</feature>
<evidence type="ECO:0000313" key="6">
    <source>
        <dbReference type="Proteomes" id="UP001590951"/>
    </source>
</evidence>
<dbReference type="Pfam" id="PF13193">
    <property type="entry name" value="AMP-binding_C"/>
    <property type="match status" value="1"/>
</dbReference>
<evidence type="ECO:0008006" key="7">
    <source>
        <dbReference type="Google" id="ProtNLM"/>
    </source>
</evidence>
<dbReference type="PANTHER" id="PTHR24096:SF149">
    <property type="entry name" value="AMP-BINDING DOMAIN-CONTAINING PROTEIN-RELATED"/>
    <property type="match status" value="1"/>
</dbReference>